<dbReference type="AlphaFoldDB" id="A0A812C8D5"/>
<sequence length="411" mass="48079">MSLSIYLSIYLCLMSLSLSLSLFLSLSLSQKVIFALLMRRTKLKLMWQVSALYSKPLCFLMERVKEIRLSINHTTLETTMLQRFIEDNQLEITVESSRSSTDGSSETSQSTSVDTPISSTAMTLMCTTGKRPKKGELSLEHKLNIAQNYIRWLTEESIMKKRQVNAYVNDLLASIENQDLTLRTIQNEINCLLSKVGPSVCFANKKPGEIPNRERMSFEKWWTIVCANDTNRDRLIRATKLENIFLVQQIKKLVMVRKYEEQVDPAEFYRKLLENRSFPTEIDQLTNKRVRLLCRTSVAEHEAYNLRRYLEKRVAYGDQLRGRIAREKYMMGRVEQSLAISTASRNKERFINEKLVQLFSDYRVPGVPEYIMLSKQNEDLKEIVKMWQKKVAVAKLIRNTNRQKWRRLTKQ</sequence>
<evidence type="ECO:0000313" key="3">
    <source>
        <dbReference type="Proteomes" id="UP000597762"/>
    </source>
</evidence>
<keyword evidence="3" id="KW-1185">Reference proteome</keyword>
<proteinExistence type="predicted"/>
<organism evidence="2 3">
    <name type="scientific">Acanthosepion pharaonis</name>
    <name type="common">Pharaoh cuttlefish</name>
    <name type="synonym">Sepia pharaonis</name>
    <dbReference type="NCBI Taxonomy" id="158019"/>
    <lineage>
        <taxon>Eukaryota</taxon>
        <taxon>Metazoa</taxon>
        <taxon>Spiralia</taxon>
        <taxon>Lophotrochozoa</taxon>
        <taxon>Mollusca</taxon>
        <taxon>Cephalopoda</taxon>
        <taxon>Coleoidea</taxon>
        <taxon>Decapodiformes</taxon>
        <taxon>Sepiida</taxon>
        <taxon>Sepiina</taxon>
        <taxon>Sepiidae</taxon>
        <taxon>Acanthosepion</taxon>
    </lineage>
</organism>
<name>A0A812C8D5_ACAPH</name>
<evidence type="ECO:0000313" key="2">
    <source>
        <dbReference type="EMBL" id="CAE1254139.1"/>
    </source>
</evidence>
<dbReference type="OrthoDB" id="10259713at2759"/>
<feature type="region of interest" description="Disordered" evidence="1">
    <location>
        <begin position="96"/>
        <end position="115"/>
    </location>
</feature>
<protein>
    <submittedName>
        <fullName evidence="2">Uncharacterized protein</fullName>
    </submittedName>
</protein>
<evidence type="ECO:0000256" key="1">
    <source>
        <dbReference type="SAM" id="MobiDB-lite"/>
    </source>
</evidence>
<gene>
    <name evidence="2" type="ORF">SPHA_28817</name>
</gene>
<comment type="caution">
    <text evidence="2">The sequence shown here is derived from an EMBL/GenBank/DDBJ whole genome shotgun (WGS) entry which is preliminary data.</text>
</comment>
<dbReference type="EMBL" id="CAHIKZ030001136">
    <property type="protein sequence ID" value="CAE1254139.1"/>
    <property type="molecule type" value="Genomic_DNA"/>
</dbReference>
<reference evidence="2" key="1">
    <citation type="submission" date="2021-01" db="EMBL/GenBank/DDBJ databases">
        <authorList>
            <person name="Li R."/>
            <person name="Bekaert M."/>
        </authorList>
    </citation>
    <scope>NUCLEOTIDE SEQUENCE</scope>
    <source>
        <strain evidence="2">Farmed</strain>
    </source>
</reference>
<dbReference type="Proteomes" id="UP000597762">
    <property type="component" value="Unassembled WGS sequence"/>
</dbReference>
<accession>A0A812C8D5</accession>